<evidence type="ECO:0000259" key="8">
    <source>
        <dbReference type="PROSITE" id="PS51194"/>
    </source>
</evidence>
<dbReference type="InterPro" id="IPR044742">
    <property type="entry name" value="DEAD/DEAH_RhlB"/>
</dbReference>
<dbReference type="PANTHER" id="PTHR47963:SF8">
    <property type="entry name" value="ATP-DEPENDENT RNA HELICASE DEAD"/>
    <property type="match status" value="1"/>
</dbReference>
<keyword evidence="3" id="KW-0378">Hydrolase</keyword>
<sequence>MGGGIFSNRSTNDKLDDRDDDARRRVREGQRRGEEGATSSRDDGRGGVGAGRRRRRSDAVTKDDDDDDYDVTKSAPVKRRKDPIPPPLLDEDGSEMFLTLEQADKIVRGILSSSLSSSSSSSSANGEEDVDEEDDVGAIANGWEDIGITDPNLLRNLRSPDALSCPYPLPVQDRACPAIVSMNDVLVSTHTGSGKTLAFLAPVAQGLLIEDGGGGGGGGAYPRALIVAPGRELASQIVSVARALFVGTGLSVELAIGGTPYTRNVERLRKAKPDVVVGVSFENVLAISFTPGRIAELVIGRPGDKGGKMKISGLRTIVLDEFDALLQYDAHVEPTVAIMQALDRQHGRSLQRVLCSATASDVIRSSSSPPTSEGSAASTVGSAANNIESYLRPGYAHASVDEGDLLVTAGVQTLTKGGGVATSARVSRTTIHGALHVPSRRLALEAVRKIMNTEPVPQQALIFVDSPRRVDIVIEKLAQMDIIAAPLHGGTTSGKGDRAEVNKALREGYVGIVVATEMAARGIDAPYLTHCINLDLPTDASHYAHRAGRCGRGGRPGVSISITCDVRERGVPKRFAEELGITMYNVEAREGKLRIVEG</sequence>
<evidence type="ECO:0000313" key="10">
    <source>
        <dbReference type="Proteomes" id="UP001530315"/>
    </source>
</evidence>
<dbReference type="PROSITE" id="PS51194">
    <property type="entry name" value="HELICASE_CTER"/>
    <property type="match status" value="1"/>
</dbReference>
<evidence type="ECO:0000313" key="9">
    <source>
        <dbReference type="EMBL" id="KAL3769958.1"/>
    </source>
</evidence>
<dbReference type="PANTHER" id="PTHR47963">
    <property type="entry name" value="DEAD-BOX ATP-DEPENDENT RNA HELICASE 47, MITOCHONDRIAL"/>
    <property type="match status" value="1"/>
</dbReference>
<dbReference type="InterPro" id="IPR050547">
    <property type="entry name" value="DEAD_box_RNA_helicases"/>
</dbReference>
<dbReference type="EC" id="3.6.4.13" evidence="1"/>
<evidence type="ECO:0000256" key="1">
    <source>
        <dbReference type="ARBA" id="ARBA00012552"/>
    </source>
</evidence>
<evidence type="ECO:0000256" key="3">
    <source>
        <dbReference type="ARBA" id="ARBA00022801"/>
    </source>
</evidence>
<dbReference type="Pfam" id="PF00270">
    <property type="entry name" value="DEAD"/>
    <property type="match status" value="1"/>
</dbReference>
<keyword evidence="10" id="KW-1185">Reference proteome</keyword>
<feature type="domain" description="Helicase ATP-binding" evidence="7">
    <location>
        <begin position="176"/>
        <end position="377"/>
    </location>
</feature>
<dbReference type="InterPro" id="IPR001650">
    <property type="entry name" value="Helicase_C-like"/>
</dbReference>
<protein>
    <recommendedName>
        <fullName evidence="1">RNA helicase</fullName>
        <ecNumber evidence="1">3.6.4.13</ecNumber>
    </recommendedName>
</protein>
<gene>
    <name evidence="9" type="ORF">ACHAW5_010032</name>
</gene>
<comment type="caution">
    <text evidence="9">The sequence shown here is derived from an EMBL/GenBank/DDBJ whole genome shotgun (WGS) entry which is preliminary data.</text>
</comment>
<dbReference type="SUPFAM" id="SSF52540">
    <property type="entry name" value="P-loop containing nucleoside triphosphate hydrolases"/>
    <property type="match status" value="1"/>
</dbReference>
<evidence type="ECO:0000256" key="5">
    <source>
        <dbReference type="ARBA" id="ARBA00022840"/>
    </source>
</evidence>
<dbReference type="CDD" id="cd00268">
    <property type="entry name" value="DEADc"/>
    <property type="match status" value="1"/>
</dbReference>
<feature type="compositionally biased region" description="Low complexity" evidence="6">
    <location>
        <begin position="114"/>
        <end position="123"/>
    </location>
</feature>
<dbReference type="SMART" id="SM00490">
    <property type="entry name" value="HELICc"/>
    <property type="match status" value="1"/>
</dbReference>
<organism evidence="9 10">
    <name type="scientific">Stephanodiscus triporus</name>
    <dbReference type="NCBI Taxonomy" id="2934178"/>
    <lineage>
        <taxon>Eukaryota</taxon>
        <taxon>Sar</taxon>
        <taxon>Stramenopiles</taxon>
        <taxon>Ochrophyta</taxon>
        <taxon>Bacillariophyta</taxon>
        <taxon>Coscinodiscophyceae</taxon>
        <taxon>Thalassiosirophycidae</taxon>
        <taxon>Stephanodiscales</taxon>
        <taxon>Stephanodiscaceae</taxon>
        <taxon>Stephanodiscus</taxon>
    </lineage>
</organism>
<dbReference type="InterPro" id="IPR011545">
    <property type="entry name" value="DEAD/DEAH_box_helicase_dom"/>
</dbReference>
<dbReference type="Gene3D" id="3.40.50.300">
    <property type="entry name" value="P-loop containing nucleotide triphosphate hydrolases"/>
    <property type="match status" value="2"/>
</dbReference>
<feature type="domain" description="Helicase C-terminal" evidence="8">
    <location>
        <begin position="446"/>
        <end position="594"/>
    </location>
</feature>
<dbReference type="Pfam" id="PF00271">
    <property type="entry name" value="Helicase_C"/>
    <property type="match status" value="1"/>
</dbReference>
<keyword evidence="5" id="KW-0067">ATP-binding</keyword>
<feature type="compositionally biased region" description="Basic and acidic residues" evidence="6">
    <location>
        <begin position="11"/>
        <end position="45"/>
    </location>
</feature>
<dbReference type="Proteomes" id="UP001530315">
    <property type="component" value="Unassembled WGS sequence"/>
</dbReference>
<dbReference type="GO" id="GO:0016787">
    <property type="term" value="F:hydrolase activity"/>
    <property type="evidence" value="ECO:0007669"/>
    <property type="project" value="UniProtKB-KW"/>
</dbReference>
<reference evidence="9 10" key="1">
    <citation type="submission" date="2024-10" db="EMBL/GenBank/DDBJ databases">
        <title>Updated reference genomes for cyclostephanoid diatoms.</title>
        <authorList>
            <person name="Roberts W.R."/>
            <person name="Alverson A.J."/>
        </authorList>
    </citation>
    <scope>NUCLEOTIDE SEQUENCE [LARGE SCALE GENOMIC DNA]</scope>
    <source>
        <strain evidence="9 10">AJA276-08</strain>
    </source>
</reference>
<evidence type="ECO:0000256" key="4">
    <source>
        <dbReference type="ARBA" id="ARBA00022806"/>
    </source>
</evidence>
<evidence type="ECO:0000256" key="2">
    <source>
        <dbReference type="ARBA" id="ARBA00022741"/>
    </source>
</evidence>
<evidence type="ECO:0000259" key="7">
    <source>
        <dbReference type="PROSITE" id="PS51192"/>
    </source>
</evidence>
<dbReference type="InterPro" id="IPR014001">
    <property type="entry name" value="Helicase_ATP-bd"/>
</dbReference>
<dbReference type="GO" id="GO:0005524">
    <property type="term" value="F:ATP binding"/>
    <property type="evidence" value="ECO:0007669"/>
    <property type="project" value="UniProtKB-KW"/>
</dbReference>
<dbReference type="EMBL" id="JALLAZ020001642">
    <property type="protein sequence ID" value="KAL3769958.1"/>
    <property type="molecule type" value="Genomic_DNA"/>
</dbReference>
<keyword evidence="2" id="KW-0547">Nucleotide-binding</keyword>
<name>A0ABD3N3Q4_9STRA</name>
<accession>A0ABD3N3Q4</accession>
<dbReference type="GO" id="GO:0003724">
    <property type="term" value="F:RNA helicase activity"/>
    <property type="evidence" value="ECO:0007669"/>
    <property type="project" value="UniProtKB-EC"/>
</dbReference>
<dbReference type="AlphaFoldDB" id="A0ABD3N3Q4"/>
<dbReference type="InterPro" id="IPR027417">
    <property type="entry name" value="P-loop_NTPase"/>
</dbReference>
<feature type="region of interest" description="Disordered" evidence="6">
    <location>
        <begin position="114"/>
        <end position="133"/>
    </location>
</feature>
<dbReference type="SMART" id="SM00487">
    <property type="entry name" value="DEXDc"/>
    <property type="match status" value="1"/>
</dbReference>
<feature type="region of interest" description="Disordered" evidence="6">
    <location>
        <begin position="1"/>
        <end position="93"/>
    </location>
</feature>
<evidence type="ECO:0000256" key="6">
    <source>
        <dbReference type="SAM" id="MobiDB-lite"/>
    </source>
</evidence>
<proteinExistence type="predicted"/>
<dbReference type="PROSITE" id="PS51192">
    <property type="entry name" value="HELICASE_ATP_BIND_1"/>
    <property type="match status" value="1"/>
</dbReference>
<keyword evidence="4" id="KW-0347">Helicase</keyword>